<dbReference type="Gene3D" id="3.90.550.10">
    <property type="entry name" value="Spore Coat Polysaccharide Biosynthesis Protein SpsA, Chain A"/>
    <property type="match status" value="1"/>
</dbReference>
<protein>
    <recommendedName>
        <fullName evidence="1">Glycosyltransferase 2-like domain-containing protein</fullName>
    </recommendedName>
</protein>
<proteinExistence type="predicted"/>
<dbReference type="PANTHER" id="PTHR43685">
    <property type="entry name" value="GLYCOSYLTRANSFERASE"/>
    <property type="match status" value="1"/>
</dbReference>
<dbReference type="Proteomes" id="UP000018851">
    <property type="component" value="Chromosome"/>
</dbReference>
<feature type="domain" description="Glycosyltransferase 2-like" evidence="1">
    <location>
        <begin position="4"/>
        <end position="106"/>
    </location>
</feature>
<dbReference type="InterPro" id="IPR029044">
    <property type="entry name" value="Nucleotide-diphossugar_trans"/>
</dbReference>
<dbReference type="GO" id="GO:0044010">
    <property type="term" value="P:single-species biofilm formation"/>
    <property type="evidence" value="ECO:0007669"/>
    <property type="project" value="TreeGrafter"/>
</dbReference>
<dbReference type="SUPFAM" id="SSF53448">
    <property type="entry name" value="Nucleotide-diphospho-sugar transferases"/>
    <property type="match status" value="1"/>
</dbReference>
<dbReference type="InterPro" id="IPR050834">
    <property type="entry name" value="Glycosyltransf_2"/>
</dbReference>
<accession>W0A443</accession>
<dbReference type="InterPro" id="IPR001173">
    <property type="entry name" value="Glyco_trans_2-like"/>
</dbReference>
<keyword evidence="3" id="KW-1185">Reference proteome</keyword>
<dbReference type="KEGG" id="ssan:NX02_00185"/>
<sequence>MTSIMPVFNGAAYIGAAIESLCQQTRPPVQIVVVDDGSTDDSAARALAAGKELVTLIRQPNRGYHAARNAGLAAAQGDVIHYFDADDIAPPHALEAMIGALSANPGWDAVFGCWRNFWIDALAAERDADANRHLVGVQRGLVLMAALFRRTLLDRMPPFPESGGWAEGPLWTAELVRSGANLGRIGDVVLERRIHHDNDSRKKTLDGLIDLAFKLRKASRASTTKTDGAANS</sequence>
<name>W0A443_9SPHN</name>
<dbReference type="PANTHER" id="PTHR43685:SF2">
    <property type="entry name" value="GLYCOSYLTRANSFERASE 2-LIKE DOMAIN-CONTAINING PROTEIN"/>
    <property type="match status" value="1"/>
</dbReference>
<dbReference type="AlphaFoldDB" id="W0A443"/>
<evidence type="ECO:0000313" key="2">
    <source>
        <dbReference type="EMBL" id="AHE51806.1"/>
    </source>
</evidence>
<dbReference type="PATRIC" id="fig|1123269.5.peg.34"/>
<dbReference type="HOGENOM" id="CLU_025996_0_7_5"/>
<dbReference type="EMBL" id="CP006644">
    <property type="protein sequence ID" value="AHE51806.1"/>
    <property type="molecule type" value="Genomic_DNA"/>
</dbReference>
<organism evidence="2 3">
    <name type="scientific">Sphingomonas sanxanigenens DSM 19645 = NX02</name>
    <dbReference type="NCBI Taxonomy" id="1123269"/>
    <lineage>
        <taxon>Bacteria</taxon>
        <taxon>Pseudomonadati</taxon>
        <taxon>Pseudomonadota</taxon>
        <taxon>Alphaproteobacteria</taxon>
        <taxon>Sphingomonadales</taxon>
        <taxon>Sphingomonadaceae</taxon>
        <taxon>Sphingomonas</taxon>
    </lineage>
</organism>
<evidence type="ECO:0000313" key="3">
    <source>
        <dbReference type="Proteomes" id="UP000018851"/>
    </source>
</evidence>
<dbReference type="eggNOG" id="COG1216">
    <property type="taxonomic scope" value="Bacteria"/>
</dbReference>
<reference evidence="2 3" key="1">
    <citation type="submission" date="2013-07" db="EMBL/GenBank/DDBJ databases">
        <title>Completed genome of Sphingomonas sanxanigenens NX02.</title>
        <authorList>
            <person name="Ma T."/>
            <person name="Huang H."/>
            <person name="Wu M."/>
            <person name="Li X."/>
            <person name="Li G."/>
        </authorList>
    </citation>
    <scope>NUCLEOTIDE SEQUENCE [LARGE SCALE GENOMIC DNA]</scope>
    <source>
        <strain evidence="2 3">NX02</strain>
    </source>
</reference>
<dbReference type="CDD" id="cd00761">
    <property type="entry name" value="Glyco_tranf_GTA_type"/>
    <property type="match status" value="1"/>
</dbReference>
<evidence type="ECO:0000259" key="1">
    <source>
        <dbReference type="Pfam" id="PF00535"/>
    </source>
</evidence>
<dbReference type="Pfam" id="PF00535">
    <property type="entry name" value="Glycos_transf_2"/>
    <property type="match status" value="1"/>
</dbReference>
<dbReference type="STRING" id="1123269.NX02_00185"/>
<gene>
    <name evidence="2" type="ORF">NX02_00185</name>
</gene>